<dbReference type="RefSeq" id="WP_160142811.1">
    <property type="nucleotide sequence ID" value="NZ_BHYL01000044.1"/>
</dbReference>
<sequence>MTDDRDRWMVLLYEDENLWANATPEQQEVYLVRHRDYEQNAAEHDVVILSSDALRPTATATTLRPGEDRLTTDGPFAETTEQLGGFYLVGAASQDAVVDHARRLPPSYTIEVRPVAILDF</sequence>
<evidence type="ECO:0000313" key="4">
    <source>
        <dbReference type="Proteomes" id="UP000288246"/>
    </source>
</evidence>
<reference evidence="3 4" key="1">
    <citation type="submission" date="2018-11" db="EMBL/GenBank/DDBJ databases">
        <title>Draft genome sequence of Cellulomonas takizawaensis strain TKZ-21.</title>
        <authorList>
            <person name="Yamamura H."/>
            <person name="Hayashi T."/>
            <person name="Hamada M."/>
            <person name="Serisawa Y."/>
            <person name="Matsuyama K."/>
            <person name="Nakagawa Y."/>
            <person name="Otoguro M."/>
            <person name="Yanagida F."/>
            <person name="Hayakawa M."/>
        </authorList>
    </citation>
    <scope>NUCLEOTIDE SEQUENCE [LARGE SCALE GENOMIC DNA]</scope>
    <source>
        <strain evidence="3 4">TKZ-21</strain>
    </source>
</reference>
<dbReference type="OrthoDB" id="3212458at2"/>
<keyword evidence="4" id="KW-1185">Reference proteome</keyword>
<dbReference type="AlphaFoldDB" id="A0A401UWM2"/>
<evidence type="ECO:0000256" key="1">
    <source>
        <dbReference type="ARBA" id="ARBA00007689"/>
    </source>
</evidence>
<evidence type="ECO:0000259" key="2">
    <source>
        <dbReference type="Pfam" id="PF03795"/>
    </source>
</evidence>
<comment type="similarity">
    <text evidence="1">Belongs to the YciI family.</text>
</comment>
<accession>A0A401UWM2</accession>
<dbReference type="EMBL" id="BHYL01000044">
    <property type="protein sequence ID" value="GCD19012.1"/>
    <property type="molecule type" value="Genomic_DNA"/>
</dbReference>
<name>A0A401UWM2_9CELL</name>
<gene>
    <name evidence="3" type="ORF">CTKZ_05740</name>
</gene>
<dbReference type="Pfam" id="PF03795">
    <property type="entry name" value="YCII"/>
    <property type="match status" value="1"/>
</dbReference>
<dbReference type="InterPro" id="IPR011008">
    <property type="entry name" value="Dimeric_a/b-barrel"/>
</dbReference>
<organism evidence="3 4">
    <name type="scientific">Cellulomonas algicola</name>
    <dbReference type="NCBI Taxonomy" id="2071633"/>
    <lineage>
        <taxon>Bacteria</taxon>
        <taxon>Bacillati</taxon>
        <taxon>Actinomycetota</taxon>
        <taxon>Actinomycetes</taxon>
        <taxon>Micrococcales</taxon>
        <taxon>Cellulomonadaceae</taxon>
        <taxon>Cellulomonas</taxon>
    </lineage>
</organism>
<dbReference type="PANTHER" id="PTHR35174">
    <property type="entry name" value="BLL7171 PROTEIN-RELATED"/>
    <property type="match status" value="1"/>
</dbReference>
<dbReference type="InterPro" id="IPR005545">
    <property type="entry name" value="YCII"/>
</dbReference>
<dbReference type="SUPFAM" id="SSF54909">
    <property type="entry name" value="Dimeric alpha+beta barrel"/>
    <property type="match status" value="1"/>
</dbReference>
<evidence type="ECO:0000313" key="3">
    <source>
        <dbReference type="EMBL" id="GCD19012.1"/>
    </source>
</evidence>
<feature type="domain" description="YCII-related" evidence="2">
    <location>
        <begin position="8"/>
        <end position="108"/>
    </location>
</feature>
<protein>
    <recommendedName>
        <fullName evidence="2">YCII-related domain-containing protein</fullName>
    </recommendedName>
</protein>
<proteinExistence type="inferred from homology"/>
<comment type="caution">
    <text evidence="3">The sequence shown here is derived from an EMBL/GenBank/DDBJ whole genome shotgun (WGS) entry which is preliminary data.</text>
</comment>
<dbReference type="Gene3D" id="3.30.70.1060">
    <property type="entry name" value="Dimeric alpha+beta barrel"/>
    <property type="match status" value="1"/>
</dbReference>
<dbReference type="Proteomes" id="UP000288246">
    <property type="component" value="Unassembled WGS sequence"/>
</dbReference>
<dbReference type="PANTHER" id="PTHR35174:SF3">
    <property type="entry name" value="BLL7171 PROTEIN"/>
    <property type="match status" value="1"/>
</dbReference>